<dbReference type="RefSeq" id="WP_213944114.1">
    <property type="nucleotide sequence ID" value="NZ_JAHCMY010000001.1"/>
</dbReference>
<protein>
    <submittedName>
        <fullName evidence="3">SusE domain-containing protein</fullName>
    </submittedName>
</protein>
<reference evidence="3 4" key="1">
    <citation type="submission" date="2021-05" db="EMBL/GenBank/DDBJ databases">
        <authorList>
            <person name="Zhang Z.D."/>
            <person name="Osman G."/>
        </authorList>
    </citation>
    <scope>NUCLEOTIDE SEQUENCE [LARGE SCALE GENOMIC DNA]</scope>
    <source>
        <strain evidence="3 4">KCTC 32217</strain>
    </source>
</reference>
<evidence type="ECO:0000259" key="2">
    <source>
        <dbReference type="Pfam" id="PF14292"/>
    </source>
</evidence>
<dbReference type="Proteomes" id="UP001319104">
    <property type="component" value="Unassembled WGS sequence"/>
</dbReference>
<comment type="caution">
    <text evidence="3">The sequence shown here is derived from an EMBL/GenBank/DDBJ whole genome shotgun (WGS) entry which is preliminary data.</text>
</comment>
<dbReference type="CDD" id="cd12967">
    <property type="entry name" value="CBM_SusE-F_like_u1"/>
    <property type="match status" value="1"/>
</dbReference>
<name>A0AAP2CHD1_9BACT</name>
<dbReference type="Gene3D" id="2.60.40.3620">
    <property type="match status" value="2"/>
</dbReference>
<dbReference type="Pfam" id="PF14292">
    <property type="entry name" value="SusE"/>
    <property type="match status" value="1"/>
</dbReference>
<keyword evidence="4" id="KW-1185">Reference proteome</keyword>
<keyword evidence="1" id="KW-0732">Signal</keyword>
<feature type="chain" id="PRO_5042931137" evidence="1">
    <location>
        <begin position="20"/>
        <end position="347"/>
    </location>
</feature>
<proteinExistence type="predicted"/>
<dbReference type="AlphaFoldDB" id="A0AAP2CHD1"/>
<dbReference type="EMBL" id="JAHCMY010000001">
    <property type="protein sequence ID" value="MBS9523256.1"/>
    <property type="molecule type" value="Genomic_DNA"/>
</dbReference>
<feature type="signal peptide" evidence="1">
    <location>
        <begin position="1"/>
        <end position="19"/>
    </location>
</feature>
<organism evidence="3 4">
    <name type="scientific">Litoribacter ruber</name>
    <dbReference type="NCBI Taxonomy" id="702568"/>
    <lineage>
        <taxon>Bacteria</taxon>
        <taxon>Pseudomonadati</taxon>
        <taxon>Bacteroidota</taxon>
        <taxon>Cytophagia</taxon>
        <taxon>Cytophagales</taxon>
        <taxon>Cyclobacteriaceae</taxon>
        <taxon>Litoribacter</taxon>
    </lineage>
</organism>
<evidence type="ECO:0000313" key="3">
    <source>
        <dbReference type="EMBL" id="MBS9523256.1"/>
    </source>
</evidence>
<dbReference type="InterPro" id="IPR025970">
    <property type="entry name" value="SusE"/>
</dbReference>
<dbReference type="GO" id="GO:2001070">
    <property type="term" value="F:starch binding"/>
    <property type="evidence" value="ECO:0007669"/>
    <property type="project" value="InterPro"/>
</dbReference>
<evidence type="ECO:0000256" key="1">
    <source>
        <dbReference type="SAM" id="SignalP"/>
    </source>
</evidence>
<feature type="domain" description="SusE outer membrane protein" evidence="2">
    <location>
        <begin position="24"/>
        <end position="129"/>
    </location>
</feature>
<evidence type="ECO:0000313" key="4">
    <source>
        <dbReference type="Proteomes" id="UP001319104"/>
    </source>
</evidence>
<sequence length="347" mass="37864">MKSLFNIFFAVFALAFAWACTEEMEQVRISENPEAATITSPSAGQSFVLTEEDAGERMVFNYEPADFGYSAAVSYTVQMDVAGNEFANPTEVGTTNGTSLDLSYAEFNQKLVGKGLAPEEEAEIEIRVRSSVGSAVAANYSSPITMVVTPYLAALTFPRMYVPGDYQGWNPENENTVIYSVEGDDVYEGYVHILGGSGAFKVNEEPNWDVNYGGVNGVLEQNGPDIILDEPFGTFRLKVDLNAGTYEIGTRRVWGIIGSATPGDWETDTPLEFNADENVLTLTLDLVAGEMKFRADNVWDIDYGANSPEGGVLEQGGPNIPVEEDGNYTITMDWKVPGEITYSIVKN</sequence>
<accession>A0AAP2CHD1</accession>
<dbReference type="CDD" id="cd12956">
    <property type="entry name" value="CBM_SusE-F_like"/>
    <property type="match status" value="1"/>
</dbReference>
<gene>
    <name evidence="3" type="ORF">KI659_04420</name>
</gene>
<dbReference type="GO" id="GO:0019867">
    <property type="term" value="C:outer membrane"/>
    <property type="evidence" value="ECO:0007669"/>
    <property type="project" value="InterPro"/>
</dbReference>